<accession>A0ABN0WI55</accession>
<dbReference type="EMBL" id="BAAABM010000019">
    <property type="protein sequence ID" value="GAA0338612.1"/>
    <property type="molecule type" value="Genomic_DNA"/>
</dbReference>
<dbReference type="PRINTS" id="PR00507">
    <property type="entry name" value="N12N6MTFRASE"/>
</dbReference>
<dbReference type="InterPro" id="IPR029063">
    <property type="entry name" value="SAM-dependent_MTases_sf"/>
</dbReference>
<comment type="caution">
    <text evidence="4">The sequence shown here is derived from an EMBL/GenBank/DDBJ whole genome shotgun (WGS) entry which is preliminary data.</text>
</comment>
<dbReference type="InterPro" id="IPR044946">
    <property type="entry name" value="Restrct_endonuc_typeI_TRD_sf"/>
</dbReference>
<feature type="domain" description="DNA methylase adenine-specific" evidence="3">
    <location>
        <begin position="123"/>
        <end position="348"/>
    </location>
</feature>
<gene>
    <name evidence="4" type="ORF">GCM10010151_30320</name>
</gene>
<name>A0ABN0WI55_9ACTN</name>
<keyword evidence="1" id="KW-0680">Restriction system</keyword>
<keyword evidence="4" id="KW-0489">Methyltransferase</keyword>
<dbReference type="GO" id="GO:0008168">
    <property type="term" value="F:methyltransferase activity"/>
    <property type="evidence" value="ECO:0007669"/>
    <property type="project" value="UniProtKB-KW"/>
</dbReference>
<keyword evidence="2" id="KW-0238">DNA-binding</keyword>
<dbReference type="RefSeq" id="WP_252808206.1">
    <property type="nucleotide sequence ID" value="NZ_BAAABM010000019.1"/>
</dbReference>
<dbReference type="SUPFAM" id="SSF53335">
    <property type="entry name" value="S-adenosyl-L-methionine-dependent methyltransferases"/>
    <property type="match status" value="1"/>
</dbReference>
<dbReference type="PROSITE" id="PS00092">
    <property type="entry name" value="N6_MTASE"/>
    <property type="match status" value="1"/>
</dbReference>
<evidence type="ECO:0000313" key="5">
    <source>
        <dbReference type="Proteomes" id="UP001501822"/>
    </source>
</evidence>
<dbReference type="Gene3D" id="3.40.50.150">
    <property type="entry name" value="Vaccinia Virus protein VP39"/>
    <property type="match status" value="1"/>
</dbReference>
<dbReference type="PANTHER" id="PTHR42998:SF1">
    <property type="entry name" value="TYPE I RESTRICTION ENZYME HINDI METHYLASE SUBUNIT"/>
    <property type="match status" value="1"/>
</dbReference>
<proteinExistence type="predicted"/>
<dbReference type="Gene3D" id="3.90.220.20">
    <property type="entry name" value="DNA methylase specificity domains"/>
    <property type="match status" value="1"/>
</dbReference>
<protein>
    <submittedName>
        <fullName evidence="4">N-6 DNA methylase</fullName>
    </submittedName>
</protein>
<dbReference type="SUPFAM" id="SSF116734">
    <property type="entry name" value="DNA methylase specificity domain"/>
    <property type="match status" value="1"/>
</dbReference>
<dbReference type="InterPro" id="IPR052916">
    <property type="entry name" value="Type-I_RE_MTase_Subunit"/>
</dbReference>
<evidence type="ECO:0000313" key="4">
    <source>
        <dbReference type="EMBL" id="GAA0338612.1"/>
    </source>
</evidence>
<evidence type="ECO:0000259" key="3">
    <source>
        <dbReference type="Pfam" id="PF02384"/>
    </source>
</evidence>
<dbReference type="GO" id="GO:0032259">
    <property type="term" value="P:methylation"/>
    <property type="evidence" value="ECO:0007669"/>
    <property type="project" value="UniProtKB-KW"/>
</dbReference>
<sequence length="621" mass="66439">MREPITVTAADIARLTGYGRAAVSNWRRRHDDFPQPVGGTANSPLFALAEVEKWLAAQGKAMEVSPEEHLWQLIRTVADDLQLAAVIADLGTGLTGEARAHDKALAALREETAAVAERLGPADTFEFLVDRYVEAHSRRVLNTPAETAALMAELAEIDGGSVLDPACGIGTLLLAALEHRPARILAQDRDEATAVITRIRLAMRGTPAALAVGDALRANGFPGERVDVVLCDPPFGDRAWGYDELTSDPRWTYGLPPRGESELAWVEHALWQLNPGGRAVVLMPSAAADRRSGRRIRAQLLRAGVLRAVIELPAGFASASAAPPHLWLLRRPAPDDPLPGHILKMNAASLDPREVRPAVVTRWRAFLERPDDPQMSELSQAVPVVDLLDDVVDLTSTRHLTPPAAGEADYANARERLQASLTAANDAASALIPLLTEPEEVPMTTVSELIQSGAVSVRQSPVKMATDAGDLPMLTVKDVLVDRPPSGRTTDGPGVVILRRGDVVVPPATGRIEVAVVQADGAAAGPHLQVFRTDPERCDPYFLACFLRAAGLSRAGTTASRTDARRVPIPRLPLERQRPYGAAFQRLQALSAALRNLGDVGESLITLGFEGLAAGAMKPGS</sequence>
<evidence type="ECO:0000256" key="2">
    <source>
        <dbReference type="ARBA" id="ARBA00023125"/>
    </source>
</evidence>
<dbReference type="InterPro" id="IPR002052">
    <property type="entry name" value="DNA_methylase_N6_adenine_CS"/>
</dbReference>
<evidence type="ECO:0000256" key="1">
    <source>
        <dbReference type="ARBA" id="ARBA00022747"/>
    </source>
</evidence>
<organism evidence="4 5">
    <name type="scientific">Actinoallomurus spadix</name>
    <dbReference type="NCBI Taxonomy" id="79912"/>
    <lineage>
        <taxon>Bacteria</taxon>
        <taxon>Bacillati</taxon>
        <taxon>Actinomycetota</taxon>
        <taxon>Actinomycetes</taxon>
        <taxon>Streptosporangiales</taxon>
        <taxon>Thermomonosporaceae</taxon>
        <taxon>Actinoallomurus</taxon>
    </lineage>
</organism>
<dbReference type="Proteomes" id="UP001501822">
    <property type="component" value="Unassembled WGS sequence"/>
</dbReference>
<dbReference type="PANTHER" id="PTHR42998">
    <property type="entry name" value="TYPE I RESTRICTION ENZYME HINDVIIP M PROTEIN-RELATED"/>
    <property type="match status" value="1"/>
</dbReference>
<dbReference type="Pfam" id="PF02384">
    <property type="entry name" value="N6_Mtase"/>
    <property type="match status" value="1"/>
</dbReference>
<dbReference type="CDD" id="cd02440">
    <property type="entry name" value="AdoMet_MTases"/>
    <property type="match status" value="1"/>
</dbReference>
<keyword evidence="5" id="KW-1185">Reference proteome</keyword>
<keyword evidence="4" id="KW-0808">Transferase</keyword>
<reference evidence="4 5" key="1">
    <citation type="journal article" date="2019" name="Int. J. Syst. Evol. Microbiol.">
        <title>The Global Catalogue of Microorganisms (GCM) 10K type strain sequencing project: providing services to taxonomists for standard genome sequencing and annotation.</title>
        <authorList>
            <consortium name="The Broad Institute Genomics Platform"/>
            <consortium name="The Broad Institute Genome Sequencing Center for Infectious Disease"/>
            <person name="Wu L."/>
            <person name="Ma J."/>
        </authorList>
    </citation>
    <scope>NUCLEOTIDE SEQUENCE [LARGE SCALE GENOMIC DNA]</scope>
    <source>
        <strain evidence="4 5">JCM 3146</strain>
    </source>
</reference>
<dbReference type="InterPro" id="IPR003356">
    <property type="entry name" value="DNA_methylase_A-5"/>
</dbReference>